<dbReference type="PANTHER" id="PTHR42928:SF5">
    <property type="entry name" value="BLR1237 PROTEIN"/>
    <property type="match status" value="1"/>
</dbReference>
<dbReference type="Pfam" id="PF03401">
    <property type="entry name" value="TctC"/>
    <property type="match status" value="1"/>
</dbReference>
<dbReference type="InterPro" id="IPR042100">
    <property type="entry name" value="Bug_dom1"/>
</dbReference>
<accession>A0A370NJE3</accession>
<keyword evidence="2" id="KW-0732">Signal</keyword>
<gene>
    <name evidence="3" type="ORF">DN412_35405</name>
</gene>
<evidence type="ECO:0000313" key="4">
    <source>
        <dbReference type="Proteomes" id="UP000255165"/>
    </source>
</evidence>
<protein>
    <submittedName>
        <fullName evidence="3">Tripartite tricarboxylate transporter substrate binding protein</fullName>
    </submittedName>
</protein>
<dbReference type="EMBL" id="QKWJ01000085">
    <property type="protein sequence ID" value="RDK05724.1"/>
    <property type="molecule type" value="Genomic_DNA"/>
</dbReference>
<evidence type="ECO:0000256" key="2">
    <source>
        <dbReference type="SAM" id="SignalP"/>
    </source>
</evidence>
<dbReference type="AlphaFoldDB" id="A0A370NJE3"/>
<organism evidence="3 4">
    <name type="scientific">Cupriavidus lacunae</name>
    <dbReference type="NCBI Taxonomy" id="2666307"/>
    <lineage>
        <taxon>Bacteria</taxon>
        <taxon>Pseudomonadati</taxon>
        <taxon>Pseudomonadota</taxon>
        <taxon>Betaproteobacteria</taxon>
        <taxon>Burkholderiales</taxon>
        <taxon>Burkholderiaceae</taxon>
        <taxon>Cupriavidus</taxon>
    </lineage>
</organism>
<dbReference type="PIRSF" id="PIRSF017082">
    <property type="entry name" value="YflP"/>
    <property type="match status" value="1"/>
</dbReference>
<evidence type="ECO:0000256" key="1">
    <source>
        <dbReference type="ARBA" id="ARBA00006987"/>
    </source>
</evidence>
<dbReference type="Gene3D" id="3.40.190.150">
    <property type="entry name" value="Bordetella uptake gene, domain 1"/>
    <property type="match status" value="1"/>
</dbReference>
<comment type="similarity">
    <text evidence="1">Belongs to the UPF0065 (bug) family.</text>
</comment>
<feature type="chain" id="PRO_5017019396" evidence="2">
    <location>
        <begin position="25"/>
        <end position="322"/>
    </location>
</feature>
<feature type="signal peptide" evidence="2">
    <location>
        <begin position="1"/>
        <end position="24"/>
    </location>
</feature>
<evidence type="ECO:0000313" key="3">
    <source>
        <dbReference type="EMBL" id="RDK05724.1"/>
    </source>
</evidence>
<dbReference type="InterPro" id="IPR005064">
    <property type="entry name" value="BUG"/>
</dbReference>
<dbReference type="PANTHER" id="PTHR42928">
    <property type="entry name" value="TRICARBOXYLATE-BINDING PROTEIN"/>
    <property type="match status" value="1"/>
</dbReference>
<dbReference type="CDD" id="cd07012">
    <property type="entry name" value="PBP2_Bug_TTT"/>
    <property type="match status" value="1"/>
</dbReference>
<dbReference type="Gene3D" id="3.40.190.10">
    <property type="entry name" value="Periplasmic binding protein-like II"/>
    <property type="match status" value="1"/>
</dbReference>
<comment type="caution">
    <text evidence="3">The sequence shown here is derived from an EMBL/GenBank/DDBJ whole genome shotgun (WGS) entry which is preliminary data.</text>
</comment>
<reference evidence="4" key="1">
    <citation type="submission" date="2018-06" db="EMBL/GenBank/DDBJ databases">
        <authorList>
            <person name="Feng T."/>
            <person name="Jeon C.O."/>
        </authorList>
    </citation>
    <scope>NUCLEOTIDE SEQUENCE [LARGE SCALE GENOMIC DNA]</scope>
    <source>
        <strain evidence="4">S23</strain>
    </source>
</reference>
<dbReference type="Proteomes" id="UP000255165">
    <property type="component" value="Unassembled WGS sequence"/>
</dbReference>
<sequence length="322" mass="34384">MFSQRSILVAVALMTCVLPTLTDAATFPEKPISFVVPFGAGSATDQLARALAASVTEQTGKPVVVENRPGASGMIAAQYVARAPGDGYTVLVTTNTTQAANPHLFKRLPYDPLKDFKPLTALGKGGQVLVVRSDSPYMTVGDLLAKARRNPGKLTFGSGNSSSRIAGELLKQLSNIDIVWVGYNSNPNAMNDLLGGHIDMMVIDTVTGLPQIKAGKLRPLGVSTSTRLSQLPNVPTLSEAGVKGYDIGYWFAAYAPASTQLNVRDRLRELLVVAVGSQQASQFFRTSGTQAWTTTADELGRFQAEESSKWERVIKAAGIQPE</sequence>
<name>A0A370NJE3_9BURK</name>
<keyword evidence="4" id="KW-1185">Reference proteome</keyword>
<proteinExistence type="inferred from homology"/>
<dbReference type="SUPFAM" id="SSF53850">
    <property type="entry name" value="Periplasmic binding protein-like II"/>
    <property type="match status" value="1"/>
</dbReference>